<dbReference type="EMBL" id="HBUF01107418">
    <property type="protein sequence ID" value="CAG6639481.1"/>
    <property type="molecule type" value="Transcribed_RNA"/>
</dbReference>
<name>A0A8D8QWR0_9HEMI</name>
<dbReference type="PANTHER" id="PTHR10668">
    <property type="entry name" value="PHYTOENE DEHYDROGENASE"/>
    <property type="match status" value="1"/>
</dbReference>
<evidence type="ECO:0000256" key="3">
    <source>
        <dbReference type="ARBA" id="ARBA00037217"/>
    </source>
</evidence>
<dbReference type="Gene3D" id="3.50.50.60">
    <property type="entry name" value="FAD/NAD(P)-binding domain"/>
    <property type="match status" value="2"/>
</dbReference>
<evidence type="ECO:0000256" key="2">
    <source>
        <dbReference type="ARBA" id="ARBA00006046"/>
    </source>
</evidence>
<dbReference type="PANTHER" id="PTHR10668:SF103">
    <property type="entry name" value="PYRIDINE NUCLEOTIDE-DISULFIDE OXIDOREDUCTASE DOMAIN-CONTAINING PROTEIN 2"/>
    <property type="match status" value="1"/>
</dbReference>
<dbReference type="SUPFAM" id="SSF51905">
    <property type="entry name" value="FAD/NAD(P)-binding domain"/>
    <property type="match status" value="1"/>
</dbReference>
<reference evidence="7" key="1">
    <citation type="submission" date="2021-05" db="EMBL/GenBank/DDBJ databases">
        <authorList>
            <person name="Alioto T."/>
            <person name="Alioto T."/>
            <person name="Gomez Garrido J."/>
        </authorList>
    </citation>
    <scope>NUCLEOTIDE SEQUENCE</scope>
</reference>
<comment type="subcellular location">
    <subcellularLocation>
        <location evidence="1">Mitochondrion matrix</location>
    </subcellularLocation>
</comment>
<proteinExistence type="inferred from homology"/>
<comment type="subunit">
    <text evidence="4">Interacts with COX5B; this interaction may contribute to localize PYROXD2 to the inner face of the inner mitochondrial membrane.</text>
</comment>
<accession>A0A8D8QWR0</accession>
<evidence type="ECO:0000256" key="4">
    <source>
        <dbReference type="ARBA" id="ARBA00038825"/>
    </source>
</evidence>
<comment type="similarity">
    <text evidence="2">Belongs to the carotenoid/retinoid oxidoreductase family.</text>
</comment>
<dbReference type="InterPro" id="IPR002937">
    <property type="entry name" value="Amino_oxidase"/>
</dbReference>
<sequence length="586" mass="64487">MATLKSVYDVVIVGGGHNGLVSAGYLAKAGLSVCLLERRHVLGGAAVTEEIVPGFQFSRASYLLSLLRPHIYTDLELKKHGLKLLTRDPRSYTPLSPDKWTGNVRSLTLGSDQKKNYQQIAQFSVKDAENFQKYETFIEEITKVLDPLFDIAPHDLGNLMSKKVSLREKLSLVYNNHHIRQYAYNLFTRRAEMASIYSLLTSSAHSILSSWFESEPLKATLLTDGLVGAMVSPHSPSTSYVLLHHVMGGVEGEKGAWAYPEGGMGAVSGALARAARAHGAELYTGQSVSQITLDSDRKATGVVTREGIEIKAQYVLSNATLRNTLLDMIPVGTLDEKINQAVKSIDYASPVTKINVALKSIPNFLSNPNPSQNSIQPHHQASIHLNCEDMQDVVEAYEEASQGRPSTRPMIEMVIPSSLDSTLSPPGHHVCLLFTQFTPYKLSANREWTEEEEQIKPISKEDKQTSPYKLSDRDWTQEDKQAYARRVFNNIERYCPGFSSDIVGYEVLSPPDLEKEFGLSGGNIFHGALSLSQLLFNRPLPNHTPSSPFTPIPHLLLCGSGAHPGGGVCGAPGYIAAQMVNRLMRK</sequence>
<evidence type="ECO:0000256" key="5">
    <source>
        <dbReference type="ARBA" id="ARBA00040298"/>
    </source>
</evidence>
<evidence type="ECO:0000313" key="7">
    <source>
        <dbReference type="EMBL" id="CAG6639481.1"/>
    </source>
</evidence>
<dbReference type="Pfam" id="PF13450">
    <property type="entry name" value="NAD_binding_8"/>
    <property type="match status" value="1"/>
</dbReference>
<dbReference type="InterPro" id="IPR036188">
    <property type="entry name" value="FAD/NAD-bd_sf"/>
</dbReference>
<protein>
    <recommendedName>
        <fullName evidence="5">Pyridine nucleotide-disulfide oxidoreductase domain-containing protein 2</fullName>
    </recommendedName>
</protein>
<dbReference type="AlphaFoldDB" id="A0A8D8QWR0"/>
<dbReference type="GO" id="GO:0016491">
    <property type="term" value="F:oxidoreductase activity"/>
    <property type="evidence" value="ECO:0007669"/>
    <property type="project" value="InterPro"/>
</dbReference>
<dbReference type="GO" id="GO:0005759">
    <property type="term" value="C:mitochondrial matrix"/>
    <property type="evidence" value="ECO:0007669"/>
    <property type="project" value="UniProtKB-SubCell"/>
</dbReference>
<dbReference type="Pfam" id="PF01593">
    <property type="entry name" value="Amino_oxidase"/>
    <property type="match status" value="1"/>
</dbReference>
<feature type="domain" description="Amine oxidase" evidence="6">
    <location>
        <begin position="118"/>
        <end position="368"/>
    </location>
</feature>
<organism evidence="7">
    <name type="scientific">Cacopsylla melanoneura</name>
    <dbReference type="NCBI Taxonomy" id="428564"/>
    <lineage>
        <taxon>Eukaryota</taxon>
        <taxon>Metazoa</taxon>
        <taxon>Ecdysozoa</taxon>
        <taxon>Arthropoda</taxon>
        <taxon>Hexapoda</taxon>
        <taxon>Insecta</taxon>
        <taxon>Pterygota</taxon>
        <taxon>Neoptera</taxon>
        <taxon>Paraneoptera</taxon>
        <taxon>Hemiptera</taxon>
        <taxon>Sternorrhyncha</taxon>
        <taxon>Psylloidea</taxon>
        <taxon>Psyllidae</taxon>
        <taxon>Psyllinae</taxon>
        <taxon>Cacopsylla</taxon>
    </lineage>
</organism>
<evidence type="ECO:0000259" key="6">
    <source>
        <dbReference type="Pfam" id="PF01593"/>
    </source>
</evidence>
<comment type="function">
    <text evidence="3">Probable oxidoreductase that may play a role as regulator of mitochondrial function.</text>
</comment>
<evidence type="ECO:0000256" key="1">
    <source>
        <dbReference type="ARBA" id="ARBA00004305"/>
    </source>
</evidence>